<dbReference type="AlphaFoldDB" id="A0AAN9KQT4"/>
<accession>A0AAN9KQT4</accession>
<keyword evidence="3" id="KW-1185">Reference proteome</keyword>
<dbReference type="Proteomes" id="UP001367508">
    <property type="component" value="Unassembled WGS sequence"/>
</dbReference>
<evidence type="ECO:0000256" key="1">
    <source>
        <dbReference type="SAM" id="MobiDB-lite"/>
    </source>
</evidence>
<dbReference type="EMBL" id="JAYMYQ010000007">
    <property type="protein sequence ID" value="KAK7321041.1"/>
    <property type="molecule type" value="Genomic_DNA"/>
</dbReference>
<comment type="caution">
    <text evidence="2">The sequence shown here is derived from an EMBL/GenBank/DDBJ whole genome shotgun (WGS) entry which is preliminary data.</text>
</comment>
<reference evidence="2 3" key="1">
    <citation type="submission" date="2024-01" db="EMBL/GenBank/DDBJ databases">
        <title>The genomes of 5 underutilized Papilionoideae crops provide insights into root nodulation and disease resistanc.</title>
        <authorList>
            <person name="Jiang F."/>
        </authorList>
    </citation>
    <scope>NUCLEOTIDE SEQUENCE [LARGE SCALE GENOMIC DNA]</scope>
    <source>
        <strain evidence="2">LVBAO_FW01</strain>
        <tissue evidence="2">Leaves</tissue>
    </source>
</reference>
<evidence type="ECO:0000313" key="3">
    <source>
        <dbReference type="Proteomes" id="UP001367508"/>
    </source>
</evidence>
<gene>
    <name evidence="2" type="ORF">VNO77_31162</name>
</gene>
<organism evidence="2 3">
    <name type="scientific">Canavalia gladiata</name>
    <name type="common">Sword bean</name>
    <name type="synonym">Dolichos gladiatus</name>
    <dbReference type="NCBI Taxonomy" id="3824"/>
    <lineage>
        <taxon>Eukaryota</taxon>
        <taxon>Viridiplantae</taxon>
        <taxon>Streptophyta</taxon>
        <taxon>Embryophyta</taxon>
        <taxon>Tracheophyta</taxon>
        <taxon>Spermatophyta</taxon>
        <taxon>Magnoliopsida</taxon>
        <taxon>eudicotyledons</taxon>
        <taxon>Gunneridae</taxon>
        <taxon>Pentapetalae</taxon>
        <taxon>rosids</taxon>
        <taxon>fabids</taxon>
        <taxon>Fabales</taxon>
        <taxon>Fabaceae</taxon>
        <taxon>Papilionoideae</taxon>
        <taxon>50 kb inversion clade</taxon>
        <taxon>NPAAA clade</taxon>
        <taxon>indigoferoid/millettioid clade</taxon>
        <taxon>Phaseoleae</taxon>
        <taxon>Canavalia</taxon>
    </lineage>
</organism>
<evidence type="ECO:0000313" key="2">
    <source>
        <dbReference type="EMBL" id="KAK7321041.1"/>
    </source>
</evidence>
<name>A0AAN9KQT4_CANGL</name>
<feature type="region of interest" description="Disordered" evidence="1">
    <location>
        <begin position="32"/>
        <end position="55"/>
    </location>
</feature>
<proteinExistence type="predicted"/>
<sequence length="145" mass="15849">MVRGPPTGSFGGDLALPEVESLDSKSRLYGVISPEDGRSGPTNHSVFHKHSSNQAYSNRISHAQRIIRVSRVDGEFHEPHNVPRVSVSEAPESSGKEWELLLESPIDSSILLLFFPKKKKPPENITNDVDAIDVQVGRGALADLV</sequence>
<protein>
    <submittedName>
        <fullName evidence="2">Uncharacterized protein</fullName>
    </submittedName>
</protein>